<evidence type="ECO:0000313" key="4">
    <source>
        <dbReference type="Proteomes" id="UP000769617"/>
    </source>
</evidence>
<keyword evidence="1" id="KW-0472">Membrane</keyword>
<name>A0ABS6ZRR2_9GAMM</name>
<feature type="transmembrane region" description="Helical" evidence="1">
    <location>
        <begin position="29"/>
        <end position="52"/>
    </location>
</feature>
<reference evidence="3 4" key="1">
    <citation type="submission" date="2021-07" db="EMBL/GenBank/DDBJ databases">
        <authorList>
            <person name="So Y."/>
        </authorList>
    </citation>
    <scope>NUCLEOTIDE SEQUENCE [LARGE SCALE GENOMIC DNA]</scope>
    <source>
        <strain evidence="3 4">Y3S6</strain>
    </source>
</reference>
<feature type="domain" description="EamA" evidence="2">
    <location>
        <begin position="29"/>
        <end position="162"/>
    </location>
</feature>
<dbReference type="Gene3D" id="1.10.3730.20">
    <property type="match status" value="1"/>
</dbReference>
<dbReference type="PANTHER" id="PTHR22911">
    <property type="entry name" value="ACYL-MALONYL CONDENSING ENZYME-RELATED"/>
    <property type="match status" value="1"/>
</dbReference>
<organism evidence="3 4">
    <name type="scientific">Billgrantia antri</name>
    <dbReference type="NCBI Taxonomy" id="2846777"/>
    <lineage>
        <taxon>Bacteria</taxon>
        <taxon>Pseudomonadati</taxon>
        <taxon>Pseudomonadota</taxon>
        <taxon>Gammaproteobacteria</taxon>
        <taxon>Oceanospirillales</taxon>
        <taxon>Halomonadaceae</taxon>
        <taxon>Billgrantia</taxon>
    </lineage>
</organism>
<feature type="domain" description="EamA" evidence="2">
    <location>
        <begin position="180"/>
        <end position="316"/>
    </location>
</feature>
<dbReference type="EMBL" id="JAHYCA010000005">
    <property type="protein sequence ID" value="MBW6392498.1"/>
    <property type="molecule type" value="Genomic_DNA"/>
</dbReference>
<gene>
    <name evidence="3" type="ORF">KPL81_15195</name>
</gene>
<feature type="transmembrane region" description="Helical" evidence="1">
    <location>
        <begin position="178"/>
        <end position="198"/>
    </location>
</feature>
<dbReference type="InterPro" id="IPR037185">
    <property type="entry name" value="EmrE-like"/>
</dbReference>
<feature type="transmembrane region" description="Helical" evidence="1">
    <location>
        <begin position="299"/>
        <end position="317"/>
    </location>
</feature>
<feature type="transmembrane region" description="Helical" evidence="1">
    <location>
        <begin position="117"/>
        <end position="138"/>
    </location>
</feature>
<feature type="transmembrane region" description="Helical" evidence="1">
    <location>
        <begin position="276"/>
        <end position="293"/>
    </location>
</feature>
<keyword evidence="1" id="KW-0812">Transmembrane</keyword>
<evidence type="ECO:0000259" key="2">
    <source>
        <dbReference type="Pfam" id="PF00892"/>
    </source>
</evidence>
<feature type="transmembrane region" description="Helical" evidence="1">
    <location>
        <begin position="58"/>
        <end position="79"/>
    </location>
</feature>
<keyword evidence="1" id="KW-1133">Transmembrane helix</keyword>
<proteinExistence type="predicted"/>
<dbReference type="InterPro" id="IPR000620">
    <property type="entry name" value="EamA_dom"/>
</dbReference>
<feature type="transmembrane region" description="Helical" evidence="1">
    <location>
        <begin position="244"/>
        <end position="264"/>
    </location>
</feature>
<feature type="transmembrane region" description="Helical" evidence="1">
    <location>
        <begin position="210"/>
        <end position="232"/>
    </location>
</feature>
<dbReference type="SUPFAM" id="SSF103481">
    <property type="entry name" value="Multidrug resistance efflux transporter EmrE"/>
    <property type="match status" value="2"/>
</dbReference>
<dbReference type="Proteomes" id="UP000769617">
    <property type="component" value="Unassembled WGS sequence"/>
</dbReference>
<keyword evidence="4" id="KW-1185">Reference proteome</keyword>
<sequence>MLRASLPLDIIMTTDTATLGAAALLPRHLAVLLLASVATLFAGNHVAARLAFDEGTGLLLAVLVRSTVALSVLAVLFLLQRKRFAFPGGAGRWQLLAGLMVAIQSLCLYSAVARIPVVVALLLMNTFPIQLALLTWALGGPRPTLRAALIMAAILVGLVVVLDVPAWLASPEALGPDWLPGVAFGLGAAAAFSCALWITEHHLGEVGSTLRSLLTMLTVFVVMIVAGTLQLVPGGMALPDSSTGWGALVALALLYSVAFSVLFISVPRLEMARNAPVMNVEPVASLLLGYLVLGQMLSATQLVGGAIVLGGIVVLSLSPR</sequence>
<accession>A0ABS6ZRR2</accession>
<evidence type="ECO:0000256" key="1">
    <source>
        <dbReference type="SAM" id="Phobius"/>
    </source>
</evidence>
<dbReference type="Pfam" id="PF00892">
    <property type="entry name" value="EamA"/>
    <property type="match status" value="2"/>
</dbReference>
<evidence type="ECO:0000313" key="3">
    <source>
        <dbReference type="EMBL" id="MBW6392498.1"/>
    </source>
</evidence>
<feature type="transmembrane region" description="Helical" evidence="1">
    <location>
        <begin position="91"/>
        <end position="111"/>
    </location>
</feature>
<comment type="caution">
    <text evidence="3">The sequence shown here is derived from an EMBL/GenBank/DDBJ whole genome shotgun (WGS) entry which is preliminary data.</text>
</comment>
<protein>
    <submittedName>
        <fullName evidence="3">DMT family transporter</fullName>
    </submittedName>
</protein>
<dbReference type="PANTHER" id="PTHR22911:SF79">
    <property type="entry name" value="MOBA-LIKE NTP TRANSFERASE DOMAIN-CONTAINING PROTEIN"/>
    <property type="match status" value="1"/>
</dbReference>
<feature type="transmembrane region" description="Helical" evidence="1">
    <location>
        <begin position="145"/>
        <end position="166"/>
    </location>
</feature>